<reference evidence="9" key="1">
    <citation type="journal article" date="2021" name="PeerJ">
        <title>Extensive microbial diversity within the chicken gut microbiome revealed by metagenomics and culture.</title>
        <authorList>
            <person name="Gilroy R."/>
            <person name="Ravi A."/>
            <person name="Getino M."/>
            <person name="Pursley I."/>
            <person name="Horton D.L."/>
            <person name="Alikhan N.F."/>
            <person name="Baker D."/>
            <person name="Gharbi K."/>
            <person name="Hall N."/>
            <person name="Watson M."/>
            <person name="Adriaenssens E.M."/>
            <person name="Foster-Nyarko E."/>
            <person name="Jarju S."/>
            <person name="Secka A."/>
            <person name="Antonio M."/>
            <person name="Oren A."/>
            <person name="Chaudhuri R.R."/>
            <person name="La Ragione R."/>
            <person name="Hildebrand F."/>
            <person name="Pallen M.J."/>
        </authorList>
    </citation>
    <scope>NUCLEOTIDE SEQUENCE</scope>
    <source>
        <strain evidence="9">ChiGjej1B1-14440</strain>
    </source>
</reference>
<evidence type="ECO:0000256" key="4">
    <source>
        <dbReference type="ARBA" id="ARBA00022692"/>
    </source>
</evidence>
<comment type="subcellular location">
    <subcellularLocation>
        <location evidence="1 7">Cell membrane</location>
        <topology evidence="1 7">Multi-pass membrane protein</topology>
    </subcellularLocation>
</comment>
<evidence type="ECO:0000259" key="8">
    <source>
        <dbReference type="PROSITE" id="PS50928"/>
    </source>
</evidence>
<dbReference type="CDD" id="cd06261">
    <property type="entry name" value="TM_PBP2"/>
    <property type="match status" value="1"/>
</dbReference>
<reference evidence="9" key="2">
    <citation type="submission" date="2021-04" db="EMBL/GenBank/DDBJ databases">
        <authorList>
            <person name="Gilroy R."/>
        </authorList>
    </citation>
    <scope>NUCLEOTIDE SEQUENCE</scope>
    <source>
        <strain evidence="9">ChiGjej1B1-14440</strain>
    </source>
</reference>
<keyword evidence="2 7" id="KW-0813">Transport</keyword>
<feature type="transmembrane region" description="Helical" evidence="7">
    <location>
        <begin position="132"/>
        <end position="154"/>
    </location>
</feature>
<keyword evidence="3" id="KW-1003">Cell membrane</keyword>
<evidence type="ECO:0000313" key="10">
    <source>
        <dbReference type="Proteomes" id="UP000886724"/>
    </source>
</evidence>
<dbReference type="Pfam" id="PF00528">
    <property type="entry name" value="BPD_transp_1"/>
    <property type="match status" value="1"/>
</dbReference>
<feature type="domain" description="ABC transmembrane type-1" evidence="8">
    <location>
        <begin position="93"/>
        <end position="300"/>
    </location>
</feature>
<feature type="transmembrane region" description="Helical" evidence="7">
    <location>
        <begin position="283"/>
        <end position="303"/>
    </location>
</feature>
<dbReference type="Proteomes" id="UP000886724">
    <property type="component" value="Unassembled WGS sequence"/>
</dbReference>
<dbReference type="PROSITE" id="PS50928">
    <property type="entry name" value="ABC_TM1"/>
    <property type="match status" value="1"/>
</dbReference>
<dbReference type="GO" id="GO:0055085">
    <property type="term" value="P:transmembrane transport"/>
    <property type="evidence" value="ECO:0007669"/>
    <property type="project" value="InterPro"/>
</dbReference>
<proteinExistence type="inferred from homology"/>
<gene>
    <name evidence="9" type="ORF">H9980_01740</name>
</gene>
<comment type="caution">
    <text evidence="9">The sequence shown here is derived from an EMBL/GenBank/DDBJ whole genome shotgun (WGS) entry which is preliminary data.</text>
</comment>
<evidence type="ECO:0000256" key="1">
    <source>
        <dbReference type="ARBA" id="ARBA00004651"/>
    </source>
</evidence>
<feature type="transmembrane region" description="Helical" evidence="7">
    <location>
        <begin position="9"/>
        <end position="30"/>
    </location>
</feature>
<feature type="transmembrane region" description="Helical" evidence="7">
    <location>
        <begin position="99"/>
        <end position="120"/>
    </location>
</feature>
<name>A0A9D1XMH6_9FIRM</name>
<dbReference type="EMBL" id="DXET01000044">
    <property type="protein sequence ID" value="HIX80675.1"/>
    <property type="molecule type" value="Genomic_DNA"/>
</dbReference>
<organism evidence="9 10">
    <name type="scientific">Candidatus Erysipelatoclostridium merdavium</name>
    <dbReference type="NCBI Taxonomy" id="2838566"/>
    <lineage>
        <taxon>Bacteria</taxon>
        <taxon>Bacillati</taxon>
        <taxon>Bacillota</taxon>
        <taxon>Erysipelotrichia</taxon>
        <taxon>Erysipelotrichales</taxon>
        <taxon>Erysipelotrichales incertae sedis</taxon>
    </lineage>
</organism>
<evidence type="ECO:0000256" key="7">
    <source>
        <dbReference type="RuleBase" id="RU363032"/>
    </source>
</evidence>
<dbReference type="GO" id="GO:0005886">
    <property type="term" value="C:plasma membrane"/>
    <property type="evidence" value="ECO:0007669"/>
    <property type="project" value="UniProtKB-SubCell"/>
</dbReference>
<dbReference type="PANTHER" id="PTHR43163:SF6">
    <property type="entry name" value="DIPEPTIDE TRANSPORT SYSTEM PERMEASE PROTEIN DPPB-RELATED"/>
    <property type="match status" value="1"/>
</dbReference>
<dbReference type="InterPro" id="IPR045621">
    <property type="entry name" value="BPD_transp_1_N"/>
</dbReference>
<feature type="transmembrane region" description="Helical" evidence="7">
    <location>
        <begin position="174"/>
        <end position="192"/>
    </location>
</feature>
<accession>A0A9D1XMH6</accession>
<sequence length="314" mass="34070">MAKYIAKRIFYALITIFVLISLTFLMMHLLPGEPFLGDKAMSEATKQAMRVKYGLDQPVLTQYINYIGSVLHGDLGTSITSNRPVATIIMESFPISFDLGVRAIILAVVFGIGLGSLAAIKRGRKADTFAMLVAVIGVSVPSFIIAALLQYFVALKLGQSLGTYIFPVSGWTTFASKILPPIALSFGSMATISRLMRTSMLDVLSSDYIKTAKAKGLSQKLIVWRHAIRNAVMPVITVLGPITASVLTGAFVVEKVFVIPGLGQFFVNCVTQLDYPMICGSTIFYGVFLIIATLIVDILYGVIDPRIKIQGGKK</sequence>
<comment type="similarity">
    <text evidence="7">Belongs to the binding-protein-dependent transport system permease family.</text>
</comment>
<dbReference type="Gene3D" id="1.10.3720.10">
    <property type="entry name" value="MetI-like"/>
    <property type="match status" value="1"/>
</dbReference>
<dbReference type="AlphaFoldDB" id="A0A9D1XMH6"/>
<dbReference type="SUPFAM" id="SSF161098">
    <property type="entry name" value="MetI-like"/>
    <property type="match status" value="1"/>
</dbReference>
<protein>
    <submittedName>
        <fullName evidence="9">ABC transporter permease</fullName>
    </submittedName>
</protein>
<evidence type="ECO:0000256" key="5">
    <source>
        <dbReference type="ARBA" id="ARBA00022989"/>
    </source>
</evidence>
<keyword evidence="5 7" id="KW-1133">Transmembrane helix</keyword>
<dbReference type="InterPro" id="IPR000515">
    <property type="entry name" value="MetI-like"/>
</dbReference>
<evidence type="ECO:0000256" key="6">
    <source>
        <dbReference type="ARBA" id="ARBA00023136"/>
    </source>
</evidence>
<evidence type="ECO:0000256" key="2">
    <source>
        <dbReference type="ARBA" id="ARBA00022448"/>
    </source>
</evidence>
<feature type="transmembrane region" description="Helical" evidence="7">
    <location>
        <begin position="231"/>
        <end position="253"/>
    </location>
</feature>
<evidence type="ECO:0000256" key="3">
    <source>
        <dbReference type="ARBA" id="ARBA00022475"/>
    </source>
</evidence>
<dbReference type="Pfam" id="PF19300">
    <property type="entry name" value="BPD_transp_1_N"/>
    <property type="match status" value="1"/>
</dbReference>
<dbReference type="PANTHER" id="PTHR43163">
    <property type="entry name" value="DIPEPTIDE TRANSPORT SYSTEM PERMEASE PROTEIN DPPB-RELATED"/>
    <property type="match status" value="1"/>
</dbReference>
<keyword evidence="6 7" id="KW-0472">Membrane</keyword>
<keyword evidence="4 7" id="KW-0812">Transmembrane</keyword>
<evidence type="ECO:0000313" key="9">
    <source>
        <dbReference type="EMBL" id="HIX80675.1"/>
    </source>
</evidence>
<dbReference type="InterPro" id="IPR035906">
    <property type="entry name" value="MetI-like_sf"/>
</dbReference>